<dbReference type="InterPro" id="IPR036396">
    <property type="entry name" value="Cyt_P450_sf"/>
</dbReference>
<dbReference type="PROSITE" id="PS00086">
    <property type="entry name" value="CYTOCHROME_P450"/>
    <property type="match status" value="1"/>
</dbReference>
<dbReference type="GO" id="GO:0016705">
    <property type="term" value="F:oxidoreductase activity, acting on paired donors, with incorporation or reduction of molecular oxygen"/>
    <property type="evidence" value="ECO:0007669"/>
    <property type="project" value="InterPro"/>
</dbReference>
<dbReference type="Proteomes" id="UP000799536">
    <property type="component" value="Unassembled WGS sequence"/>
</dbReference>
<keyword evidence="2 5" id="KW-0479">Metal-binding</keyword>
<feature type="transmembrane region" description="Helical" evidence="7">
    <location>
        <begin position="6"/>
        <end position="25"/>
    </location>
</feature>
<evidence type="ECO:0000313" key="9">
    <source>
        <dbReference type="Proteomes" id="UP000799536"/>
    </source>
</evidence>
<dbReference type="EMBL" id="ML993855">
    <property type="protein sequence ID" value="KAF2205452.1"/>
    <property type="molecule type" value="Genomic_DNA"/>
</dbReference>
<dbReference type="GO" id="GO:0044550">
    <property type="term" value="P:secondary metabolite biosynthetic process"/>
    <property type="evidence" value="ECO:0007669"/>
    <property type="project" value="UniProtKB-ARBA"/>
</dbReference>
<evidence type="ECO:0000256" key="7">
    <source>
        <dbReference type="SAM" id="Phobius"/>
    </source>
</evidence>
<dbReference type="InterPro" id="IPR050121">
    <property type="entry name" value="Cytochrome_P450_monoxygenase"/>
</dbReference>
<comment type="caution">
    <text evidence="8">The sequence shown here is derived from an EMBL/GenBank/DDBJ whole genome shotgun (WGS) entry which is preliminary data.</text>
</comment>
<dbReference type="Pfam" id="PF00067">
    <property type="entry name" value="p450"/>
    <property type="match status" value="1"/>
</dbReference>
<name>A0A9P4JXP9_9PLEO</name>
<accession>A0A9P4JXP9</accession>
<dbReference type="PRINTS" id="PR00463">
    <property type="entry name" value="EP450I"/>
</dbReference>
<dbReference type="SUPFAM" id="SSF48264">
    <property type="entry name" value="Cytochrome P450"/>
    <property type="match status" value="1"/>
</dbReference>
<evidence type="ECO:0000313" key="8">
    <source>
        <dbReference type="EMBL" id="KAF2205452.1"/>
    </source>
</evidence>
<evidence type="ECO:0000256" key="1">
    <source>
        <dbReference type="ARBA" id="ARBA00001971"/>
    </source>
</evidence>
<dbReference type="GO" id="GO:0020037">
    <property type="term" value="F:heme binding"/>
    <property type="evidence" value="ECO:0007669"/>
    <property type="project" value="InterPro"/>
</dbReference>
<dbReference type="OrthoDB" id="3934656at2759"/>
<keyword evidence="7" id="KW-0472">Membrane</keyword>
<feature type="binding site" description="axial binding residue" evidence="5">
    <location>
        <position position="448"/>
    </location>
    <ligand>
        <name>heme</name>
        <dbReference type="ChEBI" id="CHEBI:30413"/>
    </ligand>
    <ligandPart>
        <name>Fe</name>
        <dbReference type="ChEBI" id="CHEBI:18248"/>
    </ligandPart>
</feature>
<keyword evidence="4 5" id="KW-0408">Iron</keyword>
<sequence length="505" mass="57524">MANVLVHLPIVAFIALFIWLLRSYLRLRHIPGPFLASITNLPRVQWVRSNKAHDIHVALHRKYGKIVRFGPDMVSVQDPREIAKIYNYAGTFPKSDFYRVLLFFARGKPVPTIFATQDDNLHRTLRKPIAPIYSMSNMMSFERYVDSTISVFFNQLETRYIKTGAVCDLGTWLQWFAFDFMGEITFSKRLGFLEGAEDVGGITENIWKYFQKTSPISQIPWVDRLWTKNPIFQSLKSVSANPVVAFGIERAKERQMQGKEGAAEHAGDLNEKDFLSRFLAAIKKDPSIPPFALTAWTTSNVTAGSDTTAILLRTIFHSLLTHPDSMQRLMEELDTASSESRLCQPAKWNEARNLPYLDAVIKEAGRLHPPFGLPLERVVPAPGATICGEFLPAGTVVGMSGWVVHRDMDTFGLDCDDWRPERWIECSEEERRSMEHALLTFGAGNRTCLGKNISYLEIYKLVPSMLKAFDFQLADPTDSSWKIMNRWFVNQEGLKVIIRPRKVVV</sequence>
<comment type="similarity">
    <text evidence="6">Belongs to the cytochrome P450 family.</text>
</comment>
<evidence type="ECO:0000256" key="3">
    <source>
        <dbReference type="ARBA" id="ARBA00023002"/>
    </source>
</evidence>
<evidence type="ECO:0000256" key="5">
    <source>
        <dbReference type="PIRSR" id="PIRSR602401-1"/>
    </source>
</evidence>
<keyword evidence="5 6" id="KW-0349">Heme</keyword>
<reference evidence="8" key="1">
    <citation type="journal article" date="2020" name="Stud. Mycol.">
        <title>101 Dothideomycetes genomes: a test case for predicting lifestyles and emergence of pathogens.</title>
        <authorList>
            <person name="Haridas S."/>
            <person name="Albert R."/>
            <person name="Binder M."/>
            <person name="Bloem J."/>
            <person name="Labutti K."/>
            <person name="Salamov A."/>
            <person name="Andreopoulos B."/>
            <person name="Baker S."/>
            <person name="Barry K."/>
            <person name="Bills G."/>
            <person name="Bluhm B."/>
            <person name="Cannon C."/>
            <person name="Castanera R."/>
            <person name="Culley D."/>
            <person name="Daum C."/>
            <person name="Ezra D."/>
            <person name="Gonzalez J."/>
            <person name="Henrissat B."/>
            <person name="Kuo A."/>
            <person name="Liang C."/>
            <person name="Lipzen A."/>
            <person name="Lutzoni F."/>
            <person name="Magnuson J."/>
            <person name="Mondo S."/>
            <person name="Nolan M."/>
            <person name="Ohm R."/>
            <person name="Pangilinan J."/>
            <person name="Park H.-J."/>
            <person name="Ramirez L."/>
            <person name="Alfaro M."/>
            <person name="Sun H."/>
            <person name="Tritt A."/>
            <person name="Yoshinaga Y."/>
            <person name="Zwiers L.-H."/>
            <person name="Turgeon B."/>
            <person name="Goodwin S."/>
            <person name="Spatafora J."/>
            <person name="Crous P."/>
            <person name="Grigoriev I."/>
        </authorList>
    </citation>
    <scope>NUCLEOTIDE SEQUENCE</scope>
    <source>
        <strain evidence="8">ATCC 74209</strain>
    </source>
</reference>
<dbReference type="InterPro" id="IPR001128">
    <property type="entry name" value="Cyt_P450"/>
</dbReference>
<dbReference type="PANTHER" id="PTHR24305:SF235">
    <property type="entry name" value="CYTOCHROME P450 MONOOXYGENASE APDB-RELATED"/>
    <property type="match status" value="1"/>
</dbReference>
<keyword evidence="6" id="KW-0503">Monooxygenase</keyword>
<evidence type="ECO:0000256" key="4">
    <source>
        <dbReference type="ARBA" id="ARBA00023004"/>
    </source>
</evidence>
<dbReference type="CDD" id="cd11060">
    <property type="entry name" value="CYP57A1-like"/>
    <property type="match status" value="1"/>
</dbReference>
<dbReference type="FunFam" id="1.10.630.10:FF:000050">
    <property type="entry name" value="Cytochrome P450 monooxygenase"/>
    <property type="match status" value="1"/>
</dbReference>
<evidence type="ECO:0000256" key="6">
    <source>
        <dbReference type="RuleBase" id="RU000461"/>
    </source>
</evidence>
<dbReference type="GO" id="GO:0004497">
    <property type="term" value="F:monooxygenase activity"/>
    <property type="evidence" value="ECO:0007669"/>
    <property type="project" value="UniProtKB-KW"/>
</dbReference>
<evidence type="ECO:0000256" key="2">
    <source>
        <dbReference type="ARBA" id="ARBA00022723"/>
    </source>
</evidence>
<dbReference type="PRINTS" id="PR00385">
    <property type="entry name" value="P450"/>
</dbReference>
<keyword evidence="3 6" id="KW-0560">Oxidoreductase</keyword>
<comment type="cofactor">
    <cofactor evidence="1 5">
        <name>heme</name>
        <dbReference type="ChEBI" id="CHEBI:30413"/>
    </cofactor>
</comment>
<dbReference type="Gene3D" id="1.10.630.10">
    <property type="entry name" value="Cytochrome P450"/>
    <property type="match status" value="1"/>
</dbReference>
<dbReference type="GO" id="GO:0005506">
    <property type="term" value="F:iron ion binding"/>
    <property type="evidence" value="ECO:0007669"/>
    <property type="project" value="InterPro"/>
</dbReference>
<protein>
    <submittedName>
        <fullName evidence="8">Pisatin demethylase</fullName>
    </submittedName>
</protein>
<keyword evidence="7" id="KW-0812">Transmembrane</keyword>
<proteinExistence type="inferred from homology"/>
<gene>
    <name evidence="8" type="ORF">GQ43DRAFT_407355</name>
</gene>
<keyword evidence="7" id="KW-1133">Transmembrane helix</keyword>
<dbReference type="PANTHER" id="PTHR24305">
    <property type="entry name" value="CYTOCHROME P450"/>
    <property type="match status" value="1"/>
</dbReference>
<keyword evidence="9" id="KW-1185">Reference proteome</keyword>
<dbReference type="AlphaFoldDB" id="A0A9P4JXP9"/>
<organism evidence="8 9">
    <name type="scientific">Delitschia confertaspora ATCC 74209</name>
    <dbReference type="NCBI Taxonomy" id="1513339"/>
    <lineage>
        <taxon>Eukaryota</taxon>
        <taxon>Fungi</taxon>
        <taxon>Dikarya</taxon>
        <taxon>Ascomycota</taxon>
        <taxon>Pezizomycotina</taxon>
        <taxon>Dothideomycetes</taxon>
        <taxon>Pleosporomycetidae</taxon>
        <taxon>Pleosporales</taxon>
        <taxon>Delitschiaceae</taxon>
        <taxon>Delitschia</taxon>
    </lineage>
</organism>
<dbReference type="InterPro" id="IPR002401">
    <property type="entry name" value="Cyt_P450_E_grp-I"/>
</dbReference>
<dbReference type="InterPro" id="IPR017972">
    <property type="entry name" value="Cyt_P450_CS"/>
</dbReference>